<organism evidence="3 4">
    <name type="scientific">Toxoplasma gondii RUB</name>
    <dbReference type="NCBI Taxonomy" id="935652"/>
    <lineage>
        <taxon>Eukaryota</taxon>
        <taxon>Sar</taxon>
        <taxon>Alveolata</taxon>
        <taxon>Apicomplexa</taxon>
        <taxon>Conoidasida</taxon>
        <taxon>Coccidia</taxon>
        <taxon>Eucoccidiorida</taxon>
        <taxon>Eimeriorina</taxon>
        <taxon>Sarcocystidae</taxon>
        <taxon>Toxoplasma</taxon>
    </lineage>
</organism>
<accession>A0A086M3X3</accession>
<gene>
    <name evidence="3" type="ORF">TGRUB_230490B</name>
</gene>
<dbReference type="GO" id="GO:0005886">
    <property type="term" value="C:plasma membrane"/>
    <property type="evidence" value="ECO:0007669"/>
    <property type="project" value="TreeGrafter"/>
</dbReference>
<dbReference type="PANTHER" id="PTHR23086">
    <property type="entry name" value="PHOSPHATIDYLINOSITOL-4-PHOSPHATE 5-KINASE"/>
    <property type="match status" value="1"/>
</dbReference>
<dbReference type="InterPro" id="IPR023610">
    <property type="entry name" value="PInositol-4/5-P-5/4-kinase"/>
</dbReference>
<dbReference type="GO" id="GO:0016308">
    <property type="term" value="F:1-phosphatidylinositol-4-phosphate 5-kinase activity"/>
    <property type="evidence" value="ECO:0007669"/>
    <property type="project" value="UniProtKB-EC"/>
</dbReference>
<dbReference type="Gene3D" id="3.30.810.10">
    <property type="entry name" value="2-Layer Sandwich"/>
    <property type="match status" value="1"/>
</dbReference>
<keyword evidence="1" id="KW-0067">ATP-binding</keyword>
<proteinExistence type="predicted"/>
<dbReference type="EMBL" id="AFYV02000905">
    <property type="protein sequence ID" value="KFG63591.1"/>
    <property type="molecule type" value="Genomic_DNA"/>
</dbReference>
<dbReference type="Pfam" id="PF01504">
    <property type="entry name" value="PIP5K"/>
    <property type="match status" value="1"/>
</dbReference>
<comment type="caution">
    <text evidence="3">The sequence shown here is derived from an EMBL/GenBank/DDBJ whole genome shotgun (WGS) entry which is preliminary data.</text>
</comment>
<dbReference type="GO" id="GO:0046854">
    <property type="term" value="P:phosphatidylinositol phosphate biosynthetic process"/>
    <property type="evidence" value="ECO:0007669"/>
    <property type="project" value="TreeGrafter"/>
</dbReference>
<reference evidence="3 4" key="1">
    <citation type="submission" date="2014-05" db="EMBL/GenBank/DDBJ databases">
        <authorList>
            <person name="Sibley D."/>
            <person name="Venepally P."/>
            <person name="Karamycheva S."/>
            <person name="Hadjithomas M."/>
            <person name="Khan A."/>
            <person name="Brunk B."/>
            <person name="Roos D."/>
            <person name="Caler E."/>
            <person name="Lorenzi H."/>
        </authorList>
    </citation>
    <scope>NUCLEOTIDE SEQUENCE [LARGE SCALE GENOMIC DNA]</scope>
    <source>
        <strain evidence="3 4">RUB</strain>
    </source>
</reference>
<evidence type="ECO:0000313" key="4">
    <source>
        <dbReference type="Proteomes" id="UP000028834"/>
    </source>
</evidence>
<dbReference type="PANTHER" id="PTHR23086:SF8">
    <property type="entry name" value="PHOSPHATIDYLINOSITOL 5-PHOSPHATE 4-KINASE, ISOFORM A"/>
    <property type="match status" value="1"/>
</dbReference>
<evidence type="ECO:0000256" key="1">
    <source>
        <dbReference type="PROSITE-ProRule" id="PRU00781"/>
    </source>
</evidence>
<dbReference type="EC" id="2.7.1.68" evidence="3"/>
<dbReference type="Proteomes" id="UP000028834">
    <property type="component" value="Unassembled WGS sequence"/>
</dbReference>
<evidence type="ECO:0000259" key="2">
    <source>
        <dbReference type="PROSITE" id="PS51455"/>
    </source>
</evidence>
<keyword evidence="1 3" id="KW-0808">Transferase</keyword>
<dbReference type="InterPro" id="IPR027483">
    <property type="entry name" value="PInositol-4-P-4/5-kinase_C_sf"/>
</dbReference>
<keyword evidence="1" id="KW-0547">Nucleotide-binding</keyword>
<sequence length="158" mass="18235">MELGPERRSQLLAQMQKDVEFLRVHQIIDYSLLLGIFYRGQQPDDVLAAMVSSTPTPPPPRPLSFHHNFRLHHLSGLSQPSMEPHVPFFQAEFGGMWSADKSKLYYVGIVDILTCWNTVKKLEHAFKTVQTGDPKSISCVNPDYYAERFMAFMRRHIE</sequence>
<dbReference type="InterPro" id="IPR002498">
    <property type="entry name" value="PInositol-4-P-4/5-kinase_core"/>
</dbReference>
<dbReference type="SUPFAM" id="SSF56104">
    <property type="entry name" value="SAICAR synthase-like"/>
    <property type="match status" value="1"/>
</dbReference>
<feature type="domain" description="PIPK" evidence="2">
    <location>
        <begin position="1"/>
        <end position="157"/>
    </location>
</feature>
<protein>
    <submittedName>
        <fullName evidence="3">Phosphatidylinositol-4-phosphate 5-kinase</fullName>
        <ecNumber evidence="3">2.7.1.68</ecNumber>
    </submittedName>
</protein>
<keyword evidence="1 3" id="KW-0418">Kinase</keyword>
<dbReference type="AlphaFoldDB" id="A0A086M3X3"/>
<dbReference type="GO" id="GO:0005524">
    <property type="term" value="F:ATP binding"/>
    <property type="evidence" value="ECO:0007669"/>
    <property type="project" value="UniProtKB-UniRule"/>
</dbReference>
<dbReference type="PROSITE" id="PS51455">
    <property type="entry name" value="PIPK"/>
    <property type="match status" value="1"/>
</dbReference>
<dbReference type="VEuPathDB" id="ToxoDB:TGRUB_230490B"/>
<name>A0A086M3X3_TOXGO</name>
<evidence type="ECO:0000313" key="3">
    <source>
        <dbReference type="EMBL" id="KFG63591.1"/>
    </source>
</evidence>